<dbReference type="GO" id="GO:0016787">
    <property type="term" value="F:hydrolase activity"/>
    <property type="evidence" value="ECO:0007669"/>
    <property type="project" value="UniProtKB-KW"/>
</dbReference>
<reference evidence="3" key="1">
    <citation type="submission" date="2024-05" db="EMBL/GenBank/DDBJ databases">
        <title>Whole genome shotgun sequence of Streptomyces daghestanicus NBRC 12762.</title>
        <authorList>
            <person name="Komaki H."/>
            <person name="Tamura T."/>
        </authorList>
    </citation>
    <scope>NUCLEOTIDE SEQUENCE</scope>
    <source>
        <strain evidence="3">NBRC 12762</strain>
    </source>
</reference>
<name>A0ABQ3Q9P4_9ACTN</name>
<dbReference type="PANTHER" id="PTHR43798">
    <property type="entry name" value="MONOACYLGLYCEROL LIPASE"/>
    <property type="match status" value="1"/>
</dbReference>
<dbReference type="InterPro" id="IPR000073">
    <property type="entry name" value="AB_hydrolase_1"/>
</dbReference>
<sequence>MHAQETDLGTHEERDGRAGEGAPRTAVVDGARVAYWQAGPPDGEPILLLHGYPANHLCWRHQIPALARTHRVIAPDLLGWGASDHPFHLSFDYDTEVARVGRLLDALGIDSVNLFGHDYGGFLALGFTQTHPGRVRRLALLNSRAHASFTTPWYTVFTLLTLTGRAPALRVAARRLPFTALHRSAFKPLLRDGHLDEATLASYTDWMRTTEGSHRLLHFFSHYRTAPRPELRHRAAGITCPTAIVWGRQDTYLSPRIATDLAARIPTAELTMLDDAGHWLLDSHPDTTTAALSHLLTRPT</sequence>
<feature type="compositionally biased region" description="Basic and acidic residues" evidence="1">
    <location>
        <begin position="1"/>
        <end position="18"/>
    </location>
</feature>
<feature type="domain" description="AB hydrolase-1" evidence="2">
    <location>
        <begin position="45"/>
        <end position="285"/>
    </location>
</feature>
<evidence type="ECO:0000259" key="2">
    <source>
        <dbReference type="Pfam" id="PF00561"/>
    </source>
</evidence>
<dbReference type="PANTHER" id="PTHR43798:SF33">
    <property type="entry name" value="HYDROLASE, PUTATIVE (AFU_ORTHOLOGUE AFUA_2G14860)-RELATED"/>
    <property type="match status" value="1"/>
</dbReference>
<dbReference type="PRINTS" id="PR00412">
    <property type="entry name" value="EPOXHYDRLASE"/>
</dbReference>
<dbReference type="Gene3D" id="3.40.50.1820">
    <property type="entry name" value="alpha/beta hydrolase"/>
    <property type="match status" value="1"/>
</dbReference>
<proteinExistence type="predicted"/>
<keyword evidence="3" id="KW-0378">Hydrolase</keyword>
<dbReference type="RefSeq" id="WP_189420100.1">
    <property type="nucleotide sequence ID" value="NZ_BMTC01000010.1"/>
</dbReference>
<keyword evidence="4" id="KW-1185">Reference proteome</keyword>
<dbReference type="EMBL" id="BNDX01000016">
    <property type="protein sequence ID" value="GHI33970.1"/>
    <property type="molecule type" value="Genomic_DNA"/>
</dbReference>
<dbReference type="InterPro" id="IPR029058">
    <property type="entry name" value="AB_hydrolase_fold"/>
</dbReference>
<evidence type="ECO:0000313" key="4">
    <source>
        <dbReference type="Proteomes" id="UP001052655"/>
    </source>
</evidence>
<dbReference type="InterPro" id="IPR050266">
    <property type="entry name" value="AB_hydrolase_sf"/>
</dbReference>
<gene>
    <name evidence="3" type="ORF">Sdagh_57000</name>
</gene>
<comment type="caution">
    <text evidence="3">The sequence shown here is derived from an EMBL/GenBank/DDBJ whole genome shotgun (WGS) entry which is preliminary data.</text>
</comment>
<dbReference type="SUPFAM" id="SSF53474">
    <property type="entry name" value="alpha/beta-Hydrolases"/>
    <property type="match status" value="1"/>
</dbReference>
<organism evidence="3 4">
    <name type="scientific">Streptomyces daghestanicus</name>
    <dbReference type="NCBI Taxonomy" id="66885"/>
    <lineage>
        <taxon>Bacteria</taxon>
        <taxon>Bacillati</taxon>
        <taxon>Actinomycetota</taxon>
        <taxon>Actinomycetes</taxon>
        <taxon>Kitasatosporales</taxon>
        <taxon>Streptomycetaceae</taxon>
        <taxon>Streptomyces</taxon>
    </lineage>
</organism>
<dbReference type="Pfam" id="PF00561">
    <property type="entry name" value="Abhydrolase_1"/>
    <property type="match status" value="1"/>
</dbReference>
<dbReference type="PRINTS" id="PR00111">
    <property type="entry name" value="ABHYDROLASE"/>
</dbReference>
<feature type="region of interest" description="Disordered" evidence="1">
    <location>
        <begin position="1"/>
        <end position="23"/>
    </location>
</feature>
<dbReference type="InterPro" id="IPR000639">
    <property type="entry name" value="Epox_hydrolase-like"/>
</dbReference>
<dbReference type="Proteomes" id="UP001052655">
    <property type="component" value="Unassembled WGS sequence"/>
</dbReference>
<evidence type="ECO:0000256" key="1">
    <source>
        <dbReference type="SAM" id="MobiDB-lite"/>
    </source>
</evidence>
<accession>A0ABQ3Q9P4</accession>
<evidence type="ECO:0000313" key="3">
    <source>
        <dbReference type="EMBL" id="GHI33970.1"/>
    </source>
</evidence>
<protein>
    <submittedName>
        <fullName evidence="3">Hydrolase</fullName>
    </submittedName>
</protein>
<dbReference type="GeneID" id="91551479"/>